<dbReference type="Proteomes" id="UP001595993">
    <property type="component" value="Unassembled WGS sequence"/>
</dbReference>
<evidence type="ECO:0000313" key="2">
    <source>
        <dbReference type="Proteomes" id="UP001595993"/>
    </source>
</evidence>
<organism evidence="1 2">
    <name type="scientific">Streptomyces maoxianensis</name>
    <dbReference type="NCBI Taxonomy" id="1459942"/>
    <lineage>
        <taxon>Bacteria</taxon>
        <taxon>Bacillati</taxon>
        <taxon>Actinomycetota</taxon>
        <taxon>Actinomycetes</taxon>
        <taxon>Kitasatosporales</taxon>
        <taxon>Streptomycetaceae</taxon>
        <taxon>Streptomyces</taxon>
    </lineage>
</organism>
<evidence type="ECO:0000313" key="1">
    <source>
        <dbReference type="EMBL" id="MFC4610014.1"/>
    </source>
</evidence>
<sequence>MRALRTLFAARRCELPAPTAADGPPAGVFDDELLSRVYRRPVEVLAHPRTGAPLVLPRRAI</sequence>
<dbReference type="RefSeq" id="WP_381197457.1">
    <property type="nucleotide sequence ID" value="NZ_JBHSFE010000014.1"/>
</dbReference>
<reference evidence="2" key="1">
    <citation type="journal article" date="2019" name="Int. J. Syst. Evol. Microbiol.">
        <title>The Global Catalogue of Microorganisms (GCM) 10K type strain sequencing project: providing services to taxonomists for standard genome sequencing and annotation.</title>
        <authorList>
            <consortium name="The Broad Institute Genomics Platform"/>
            <consortium name="The Broad Institute Genome Sequencing Center for Infectious Disease"/>
            <person name="Wu L."/>
            <person name="Ma J."/>
        </authorList>
    </citation>
    <scope>NUCLEOTIDE SEQUENCE [LARGE SCALE GENOMIC DNA]</scope>
    <source>
        <strain evidence="2">CGMCC 4.7139</strain>
    </source>
</reference>
<comment type="caution">
    <text evidence="1">The sequence shown here is derived from an EMBL/GenBank/DDBJ whole genome shotgun (WGS) entry which is preliminary data.</text>
</comment>
<dbReference type="EMBL" id="JBHSFE010000014">
    <property type="protein sequence ID" value="MFC4610014.1"/>
    <property type="molecule type" value="Genomic_DNA"/>
</dbReference>
<gene>
    <name evidence="1" type="ORF">ACFO9E_19695</name>
</gene>
<proteinExistence type="predicted"/>
<keyword evidence="2" id="KW-1185">Reference proteome</keyword>
<name>A0ABV9GBN7_9ACTN</name>
<protein>
    <submittedName>
        <fullName evidence="1">Uncharacterized protein</fullName>
    </submittedName>
</protein>
<accession>A0ABV9GBN7</accession>